<sequence length="1257" mass="136931">MAVIQTHCEDWARCCAITLNELDRGSADPHPQGQRASAGQERSLGMIQAAVAELGRPPADLTRQGALAELLAKRSYTGEKVSSALKRPYYDPSLQGRPRRHARLLAALDGAGVLEWRRHGSPRVGLFTVWKKNGKQRLIVDARLSNLCFASPDSVDLATGGSFASLEVDPGPPVCLAQVDIQDAFYHLLLPPELVPFFCLRPVTAGLAGVVELDGAPVSPTQLVYPHLRVVPMGWNHALWWCQRIHEFHASRQPGVSLSNKLSDKKPGVRLGRSGFAHTEYVDNFAAIGRQAKEVDAVADSVLDALTAAGLSMHPRESSVGGSVLGWGFSDERPQVRVSPRRAWRPRLGIEGLLEKGFATGRDLEAIIGHFTFAARIRPEALCVFSAAYAFSQRGADTRRRLWTASIAEAGRWSDRWRFSRGAEDRVRPRDASLREELNLAAAAGLDDLDRVGTARHLEALGGVDRSGAVPEIGPEILQGSWATVSAGRWKRREAMPILEGRALVWGVRHVSRGLSEFGKRILFLIDGLSEVLALEKGRSSSVALMRVCRQWAATVFAADLYPRVRWIRSELNVCLSRMATGAPIPSAPWDAALATDSLARPGGAAERRPVQGEPPTLWRAAALSQAGARPRPPHGRARAKAAARQAKPRPEELATRGERAAARQANFPVDKRATVSEGLSLLERESAGDHDQRVCQSALAEFRIFSETLGLRLETAQDYDEAAVEWTYLAVFDGSDALEGTRRLGSPRSQLPLPGEVACAVAHRLAANQDLHAARLVFVSFVFGLQPAELMSLTGRQVAPPARAAGHAAWSLVLFPMEEETPSKDGAFNGSVLGDLPFCHLIGDVLKPLEAGVNDRDLMAQVRYAHLAQAFGTADQRLGLESPPRLYLLRRGGAPVDLASYRRSIAEVRARSRWASDSSATGYGKGGRVAGQLTKLPPPFLDHAIVRAKKNGGIPCEHCRGSGNFSRAWRRRQRALGDAIFEWDIRWGDEYDLTRQRAQRLVRGWVNNGLIAAVWLGTPCHSWSRARDIRPGPPPLRSDLHVMGLPDLAPRDAEKVRIGNALMKFSASRDEPPRLPPKPKPKPAGASEKATDDAGAKKAKKAKRGDAGEKPKAAEEPAKAPKAAKGAKAEEKAEKGAKKKDKKPERGRSRSPVPAQAKKKKGNLKRKESGSSAAGSTEESAPSPPRKKAKKPSPPRKKAAPRRSPSSSEKGKRKKKRGEEERRRKPSRGRSPAKGGKRRRSPSRARGRRKGRSSSS</sequence>
<feature type="compositionally biased region" description="Basic residues" evidence="1">
    <location>
        <begin position="1236"/>
        <end position="1257"/>
    </location>
</feature>
<dbReference type="Proteomes" id="UP001189429">
    <property type="component" value="Unassembled WGS sequence"/>
</dbReference>
<feature type="compositionally biased region" description="Basic and acidic residues" evidence="1">
    <location>
        <begin position="1105"/>
        <end position="1120"/>
    </location>
</feature>
<feature type="compositionally biased region" description="Basic residues" evidence="1">
    <location>
        <begin position="632"/>
        <end position="642"/>
    </location>
</feature>
<feature type="region of interest" description="Disordered" evidence="1">
    <location>
        <begin position="1065"/>
        <end position="1257"/>
    </location>
</feature>
<proteinExistence type="predicted"/>
<organism evidence="2 3">
    <name type="scientific">Prorocentrum cordatum</name>
    <dbReference type="NCBI Taxonomy" id="2364126"/>
    <lineage>
        <taxon>Eukaryota</taxon>
        <taxon>Sar</taxon>
        <taxon>Alveolata</taxon>
        <taxon>Dinophyceae</taxon>
        <taxon>Prorocentrales</taxon>
        <taxon>Prorocentraceae</taxon>
        <taxon>Prorocentrum</taxon>
    </lineage>
</organism>
<protein>
    <recommendedName>
        <fullName evidence="4">Reverse transcriptase domain-containing protein</fullName>
    </recommendedName>
</protein>
<name>A0ABN9U850_9DINO</name>
<feature type="compositionally biased region" description="Basic and acidic residues" evidence="1">
    <location>
        <begin position="649"/>
        <end position="662"/>
    </location>
</feature>
<dbReference type="InterPro" id="IPR043502">
    <property type="entry name" value="DNA/RNA_pol_sf"/>
</dbReference>
<comment type="caution">
    <text evidence="2">The sequence shown here is derived from an EMBL/GenBank/DDBJ whole genome shotgun (WGS) entry which is preliminary data.</text>
</comment>
<feature type="compositionally biased region" description="Basic residues" evidence="1">
    <location>
        <begin position="1186"/>
        <end position="1202"/>
    </location>
</feature>
<feature type="compositionally biased region" description="Low complexity" evidence="1">
    <location>
        <begin position="1171"/>
        <end position="1182"/>
    </location>
</feature>
<evidence type="ECO:0000313" key="3">
    <source>
        <dbReference type="Proteomes" id="UP001189429"/>
    </source>
</evidence>
<evidence type="ECO:0008006" key="4">
    <source>
        <dbReference type="Google" id="ProtNLM"/>
    </source>
</evidence>
<dbReference type="SUPFAM" id="SSF56672">
    <property type="entry name" value="DNA/RNA polymerases"/>
    <property type="match status" value="1"/>
</dbReference>
<evidence type="ECO:0000313" key="2">
    <source>
        <dbReference type="EMBL" id="CAK0855346.1"/>
    </source>
</evidence>
<gene>
    <name evidence="2" type="ORF">PCOR1329_LOCUS46120</name>
</gene>
<evidence type="ECO:0000256" key="1">
    <source>
        <dbReference type="SAM" id="MobiDB-lite"/>
    </source>
</evidence>
<keyword evidence="3" id="KW-1185">Reference proteome</keyword>
<feature type="region of interest" description="Disordered" evidence="1">
    <location>
        <begin position="625"/>
        <end position="662"/>
    </location>
</feature>
<dbReference type="EMBL" id="CAUYUJ010015545">
    <property type="protein sequence ID" value="CAK0855346.1"/>
    <property type="molecule type" value="Genomic_DNA"/>
</dbReference>
<reference evidence="2" key="1">
    <citation type="submission" date="2023-10" db="EMBL/GenBank/DDBJ databases">
        <authorList>
            <person name="Chen Y."/>
            <person name="Shah S."/>
            <person name="Dougan E. K."/>
            <person name="Thang M."/>
            <person name="Chan C."/>
        </authorList>
    </citation>
    <scope>NUCLEOTIDE SEQUENCE [LARGE SCALE GENOMIC DNA]</scope>
</reference>
<feature type="compositionally biased region" description="Basic and acidic residues" evidence="1">
    <location>
        <begin position="1128"/>
        <end position="1149"/>
    </location>
</feature>
<accession>A0ABN9U850</accession>